<feature type="region of interest" description="Disordered" evidence="3">
    <location>
        <begin position="383"/>
        <end position="414"/>
    </location>
</feature>
<dbReference type="PANTHER" id="PTHR18763">
    <property type="entry name" value="WD-REPEAT PROTEIN 18"/>
    <property type="match status" value="1"/>
</dbReference>
<dbReference type="InterPro" id="IPR015943">
    <property type="entry name" value="WD40/YVTN_repeat-like_dom_sf"/>
</dbReference>
<organism evidence="4 5">
    <name type="scientific">Leptomonas seymouri</name>
    <dbReference type="NCBI Taxonomy" id="5684"/>
    <lineage>
        <taxon>Eukaryota</taxon>
        <taxon>Discoba</taxon>
        <taxon>Euglenozoa</taxon>
        <taxon>Kinetoplastea</taxon>
        <taxon>Metakinetoplastina</taxon>
        <taxon>Trypanosomatida</taxon>
        <taxon>Trypanosomatidae</taxon>
        <taxon>Leishmaniinae</taxon>
        <taxon>Leptomonas</taxon>
    </lineage>
</organism>
<accession>A0A0N1IKP7</accession>
<dbReference type="GO" id="GO:0005656">
    <property type="term" value="C:nuclear pre-replicative complex"/>
    <property type="evidence" value="ECO:0007669"/>
    <property type="project" value="TreeGrafter"/>
</dbReference>
<evidence type="ECO:0000256" key="1">
    <source>
        <dbReference type="ARBA" id="ARBA00022574"/>
    </source>
</evidence>
<name>A0A0N1IKP7_LEPSE</name>
<keyword evidence="2" id="KW-0677">Repeat</keyword>
<dbReference type="GO" id="GO:0006261">
    <property type="term" value="P:DNA-templated DNA replication"/>
    <property type="evidence" value="ECO:0007669"/>
    <property type="project" value="TreeGrafter"/>
</dbReference>
<dbReference type="AlphaFoldDB" id="A0A0N1IKP7"/>
<dbReference type="InterPro" id="IPR045227">
    <property type="entry name" value="WDR18/Ipi3/RID3"/>
</dbReference>
<feature type="compositionally biased region" description="Basic and acidic residues" evidence="3">
    <location>
        <begin position="562"/>
        <end position="572"/>
    </location>
</feature>
<evidence type="ECO:0000313" key="5">
    <source>
        <dbReference type="Proteomes" id="UP000038009"/>
    </source>
</evidence>
<keyword evidence="1" id="KW-0853">WD repeat</keyword>
<protein>
    <submittedName>
        <fullName evidence="4">Suppressive immunomodulating factor putative (TSIF)</fullName>
    </submittedName>
</protein>
<dbReference type="SUPFAM" id="SSF101908">
    <property type="entry name" value="Putative isomerase YbhE"/>
    <property type="match status" value="1"/>
</dbReference>
<evidence type="ECO:0000256" key="2">
    <source>
        <dbReference type="ARBA" id="ARBA00022737"/>
    </source>
</evidence>
<dbReference type="OrthoDB" id="272253at2759"/>
<reference evidence="4 5" key="1">
    <citation type="journal article" date="2015" name="PLoS Pathog.">
        <title>Leptomonas seymouri: Adaptations to the Dixenous Life Cycle Analyzed by Genome Sequencing, Transcriptome Profiling and Co-infection with Leishmania donovani.</title>
        <authorList>
            <person name="Kraeva N."/>
            <person name="Butenko A."/>
            <person name="Hlavacova J."/>
            <person name="Kostygov A."/>
            <person name="Myskova J."/>
            <person name="Grybchuk D."/>
            <person name="Lestinova T."/>
            <person name="Votypka J."/>
            <person name="Volf P."/>
            <person name="Opperdoes F."/>
            <person name="Flegontov P."/>
            <person name="Lukes J."/>
            <person name="Yurchenko V."/>
        </authorList>
    </citation>
    <scope>NUCLEOTIDE SEQUENCE [LARGE SCALE GENOMIC DNA]</scope>
    <source>
        <strain evidence="4 5">ATCC 30220</strain>
    </source>
</reference>
<dbReference type="VEuPathDB" id="TriTrypDB:Lsey_0129_0100"/>
<dbReference type="Proteomes" id="UP000038009">
    <property type="component" value="Unassembled WGS sequence"/>
</dbReference>
<proteinExistence type="predicted"/>
<keyword evidence="5" id="KW-1185">Reference proteome</keyword>
<comment type="caution">
    <text evidence="4">The sequence shown here is derived from an EMBL/GenBank/DDBJ whole genome shotgun (WGS) entry which is preliminary data.</text>
</comment>
<dbReference type="GO" id="GO:0006364">
    <property type="term" value="P:rRNA processing"/>
    <property type="evidence" value="ECO:0007669"/>
    <property type="project" value="TreeGrafter"/>
</dbReference>
<dbReference type="GO" id="GO:0120330">
    <property type="term" value="C:rixosome complex"/>
    <property type="evidence" value="ECO:0007669"/>
    <property type="project" value="TreeGrafter"/>
</dbReference>
<gene>
    <name evidence="4" type="ORF">ABL78_4455</name>
</gene>
<evidence type="ECO:0000313" key="4">
    <source>
        <dbReference type="EMBL" id="KPI86471.1"/>
    </source>
</evidence>
<feature type="region of interest" description="Disordered" evidence="3">
    <location>
        <begin position="850"/>
        <end position="872"/>
    </location>
</feature>
<feature type="region of interest" description="Disordered" evidence="3">
    <location>
        <begin position="448"/>
        <end position="573"/>
    </location>
</feature>
<sequence length="948" mass="100790">MSSLLLKEIGASNPDDQAVLELFASCREHVIHVSATCLLPDQIAVTTKNGFVELINTASGEFRLFLTYLDRIPLDASLRCFSLVPSLYAASTKHHHHLLFSLSYSNELLLGNVETGAVRTLATCVSRPSVVECDGDYIACGEGNGQLSVWRGSAEERDRVRLRGAGNVSLPPLLWQQKFFDDTVVCIGLHRDQLVCCSADYRCVVASVEDGAVRASLSSLDLDRGVAAFALTRPPLGAGQKVLAVCLASRISVFAMNSLDEGGARKTAAAEPLSLPPPSSGRSERWSYRGGCGISEGEEITCASCLGMYMAAGTRSGLVLLYACDAAAQQVKELVRFNVGYGVTGSQLFADDTLLVVTSAGDVWRWPLADLLSTARLNVDGSVKEAQNSKNDVDDDEEPAPKAETPPQPSAAPGVKAAAHLAQLNTTPYEVSYTHEGEVEDRNLSMQDVCSVAHSSQGEESADMEAGNATAPTADSGAATHFCDRSDAGRRGVTSVHLSSLQGGGDTTDLNASAEGDEDAHGEFHAEDSLGTDGQPTEPTTVLCLSAPPLGPALARQNSEATEARGTDKPLSQDRAQAVLYDPETAADISSASKGGATASSPQLEAVTDLVEVSRCDSVSGVSPPSSSDTTVHLEVIESDVRERTNSAAKWTSFNEREDNESASTHVHRANGDVISGPTRNAPAKKGGGTREGARTKASSSPKGAKGIEGRTTREAQEMAKLEAEFDQAVQRMLGPKASIEGLRRGRRMDPRKVAGVLQNLVNQHAATAAGDSSANSGASALAGLNSTKLLEEKRAAVTAAAFDFDTYRQAHRLEVDALLYQHPVKTSTYTLQDRVFSGVEAVARIHNAEGSEDNAPELRRLTAPPSSQDELRDATYGRVKRVVDPEILEERRCGGPELRHHRCDDLLFPSPAAESTVLFKEDVLPPSPAWEEVLLLPLPLPPASSVF</sequence>
<feature type="region of interest" description="Disordered" evidence="3">
    <location>
        <begin position="671"/>
        <end position="712"/>
    </location>
</feature>
<dbReference type="PANTHER" id="PTHR18763:SF0">
    <property type="entry name" value="WD REPEAT-CONTAINING PROTEIN 18"/>
    <property type="match status" value="1"/>
</dbReference>
<dbReference type="EMBL" id="LJSK01000129">
    <property type="protein sequence ID" value="KPI86471.1"/>
    <property type="molecule type" value="Genomic_DNA"/>
</dbReference>
<evidence type="ECO:0000256" key="3">
    <source>
        <dbReference type="SAM" id="MobiDB-lite"/>
    </source>
</evidence>
<feature type="compositionally biased region" description="Polar residues" evidence="3">
    <location>
        <begin position="448"/>
        <end position="459"/>
    </location>
</feature>
<feature type="compositionally biased region" description="Basic and acidic residues" evidence="3">
    <location>
        <begin position="519"/>
        <end position="528"/>
    </location>
</feature>
<dbReference type="Gene3D" id="2.130.10.10">
    <property type="entry name" value="YVTN repeat-like/Quinoprotein amine dehydrogenase"/>
    <property type="match status" value="1"/>
</dbReference>
<dbReference type="OMA" id="CCSADYR"/>